<dbReference type="Proteomes" id="UP000257109">
    <property type="component" value="Unassembled WGS sequence"/>
</dbReference>
<sequence>MPIRDEFPDEQLMHIKSATPWFVDIYNYVATYQFPSEASRPYKEKLQSDAKYYIWDDPYFWRLCSDKVIH</sequence>
<dbReference type="OrthoDB" id="1432876at2759"/>
<keyword evidence="2" id="KW-1185">Reference proteome</keyword>
<dbReference type="AlphaFoldDB" id="A0A371EB09"/>
<reference evidence="1" key="1">
    <citation type="submission" date="2018-05" db="EMBL/GenBank/DDBJ databases">
        <title>Draft genome of Mucuna pruriens seed.</title>
        <authorList>
            <person name="Nnadi N.E."/>
            <person name="Vos R."/>
            <person name="Hasami M.H."/>
            <person name="Devisetty U.K."/>
            <person name="Aguiy J.C."/>
        </authorList>
    </citation>
    <scope>NUCLEOTIDE SEQUENCE [LARGE SCALE GENOMIC DNA]</scope>
    <source>
        <strain evidence="1">JCA_2017</strain>
    </source>
</reference>
<gene>
    <name evidence="1" type="ORF">CR513_58417</name>
</gene>
<dbReference type="EMBL" id="QJKJ01015042">
    <property type="protein sequence ID" value="RDX63184.1"/>
    <property type="molecule type" value="Genomic_DNA"/>
</dbReference>
<accession>A0A371EB09</accession>
<evidence type="ECO:0000313" key="1">
    <source>
        <dbReference type="EMBL" id="RDX63184.1"/>
    </source>
</evidence>
<evidence type="ECO:0000313" key="2">
    <source>
        <dbReference type="Proteomes" id="UP000257109"/>
    </source>
</evidence>
<protein>
    <submittedName>
        <fullName evidence="1">Uncharacterized protein</fullName>
    </submittedName>
</protein>
<feature type="non-terminal residue" evidence="1">
    <location>
        <position position="70"/>
    </location>
</feature>
<comment type="caution">
    <text evidence="1">The sequence shown here is derived from an EMBL/GenBank/DDBJ whole genome shotgun (WGS) entry which is preliminary data.</text>
</comment>
<organism evidence="1 2">
    <name type="scientific">Mucuna pruriens</name>
    <name type="common">Velvet bean</name>
    <name type="synonym">Dolichos pruriens</name>
    <dbReference type="NCBI Taxonomy" id="157652"/>
    <lineage>
        <taxon>Eukaryota</taxon>
        <taxon>Viridiplantae</taxon>
        <taxon>Streptophyta</taxon>
        <taxon>Embryophyta</taxon>
        <taxon>Tracheophyta</taxon>
        <taxon>Spermatophyta</taxon>
        <taxon>Magnoliopsida</taxon>
        <taxon>eudicotyledons</taxon>
        <taxon>Gunneridae</taxon>
        <taxon>Pentapetalae</taxon>
        <taxon>rosids</taxon>
        <taxon>fabids</taxon>
        <taxon>Fabales</taxon>
        <taxon>Fabaceae</taxon>
        <taxon>Papilionoideae</taxon>
        <taxon>50 kb inversion clade</taxon>
        <taxon>NPAAA clade</taxon>
        <taxon>indigoferoid/millettioid clade</taxon>
        <taxon>Phaseoleae</taxon>
        <taxon>Mucuna</taxon>
    </lineage>
</organism>
<feature type="non-terminal residue" evidence="1">
    <location>
        <position position="1"/>
    </location>
</feature>
<proteinExistence type="predicted"/>
<name>A0A371EB09_MUCPR</name>